<keyword evidence="8" id="KW-0807">Transducer</keyword>
<evidence type="ECO:0000256" key="6">
    <source>
        <dbReference type="ARBA" id="ARBA00023136"/>
    </source>
</evidence>
<accession>A0A8C6USW8</accession>
<reference evidence="10" key="2">
    <citation type="submission" date="2025-09" db="UniProtKB">
        <authorList>
            <consortium name="Ensembl"/>
        </authorList>
    </citation>
    <scope>IDENTIFICATION</scope>
</reference>
<keyword evidence="5" id="KW-0297">G-protein coupled receptor</keyword>
<name>A0A8C6USW8_9GOBI</name>
<keyword evidence="6 9" id="KW-0472">Membrane</keyword>
<feature type="transmembrane region" description="Helical" evidence="9">
    <location>
        <begin position="265"/>
        <end position="286"/>
    </location>
</feature>
<evidence type="ECO:0000256" key="1">
    <source>
        <dbReference type="ARBA" id="ARBA00004141"/>
    </source>
</evidence>
<dbReference type="PANTHER" id="PTHR11394">
    <property type="entry name" value="TASTE RECEPTOR TYPE 2"/>
    <property type="match status" value="1"/>
</dbReference>
<dbReference type="Ensembl" id="ENSNMLT00000041715.1">
    <property type="protein sequence ID" value="ENSNMLP00000037460.1"/>
    <property type="gene ID" value="ENSNMLG00000023186.1"/>
</dbReference>
<evidence type="ECO:0008006" key="12">
    <source>
        <dbReference type="Google" id="ProtNLM"/>
    </source>
</evidence>
<sequence length="354" mass="39739">CCSPPQSSPDAAGLTTIDMLGATKLAIWIITGLFAVTTVFFNLFILLSSLSRYQHTKQWSPSETIVVALSGANLVHQLICYLWMSMDEIDHECNLPPLPYSVLLTLLHSFKFTIMWYVSFLTFYYSTKLVHTPNRLYTLIQAIILKQVTLGVVLIPLCAVGVCMPALVLLQSEKNSNTTTVNQDCGLWRCFPGLLMVKCCVSIPVHLAIHLQHMTASTNGAHGPKLGSQLRVIQMALSLVAIFLVFLVVDLYVNYQIAVYHDNTIMLTFLFTSIFTTVTPMVLIYGKTSFWKSFLHEYNTGLDEYPCHAYSKGSRTKGSNELSCEMKREKKKERNSQCLSFVCASYRSPKLQAD</sequence>
<dbReference type="GO" id="GO:0004930">
    <property type="term" value="F:G protein-coupled receptor activity"/>
    <property type="evidence" value="ECO:0007669"/>
    <property type="project" value="UniProtKB-KW"/>
</dbReference>
<dbReference type="AlphaFoldDB" id="A0A8C6USW8"/>
<evidence type="ECO:0000256" key="3">
    <source>
        <dbReference type="ARBA" id="ARBA00022692"/>
    </source>
</evidence>
<proteinExistence type="predicted"/>
<evidence type="ECO:0000313" key="11">
    <source>
        <dbReference type="Proteomes" id="UP000694523"/>
    </source>
</evidence>
<feature type="transmembrane region" description="Helical" evidence="9">
    <location>
        <begin position="25"/>
        <end position="45"/>
    </location>
</feature>
<evidence type="ECO:0000256" key="9">
    <source>
        <dbReference type="SAM" id="Phobius"/>
    </source>
</evidence>
<reference evidence="10" key="1">
    <citation type="submission" date="2025-08" db="UniProtKB">
        <authorList>
            <consortium name="Ensembl"/>
        </authorList>
    </citation>
    <scope>IDENTIFICATION</scope>
</reference>
<comment type="subcellular location">
    <subcellularLocation>
        <location evidence="1">Membrane</location>
        <topology evidence="1">Multi-pass membrane protein</topology>
    </subcellularLocation>
</comment>
<feature type="transmembrane region" description="Helical" evidence="9">
    <location>
        <begin position="65"/>
        <end position="84"/>
    </location>
</feature>
<protein>
    <recommendedName>
        <fullName evidence="12">Taste receptor type 2</fullName>
    </recommendedName>
</protein>
<evidence type="ECO:0000256" key="4">
    <source>
        <dbReference type="ARBA" id="ARBA00022989"/>
    </source>
</evidence>
<feature type="transmembrane region" description="Helical" evidence="9">
    <location>
        <begin position="232"/>
        <end position="253"/>
    </location>
</feature>
<feature type="transmembrane region" description="Helical" evidence="9">
    <location>
        <begin position="104"/>
        <end position="127"/>
    </location>
</feature>
<keyword evidence="4 9" id="KW-1133">Transmembrane helix</keyword>
<dbReference type="PANTHER" id="PTHR11394:SF148">
    <property type="entry name" value="TASTE RECEPTOR TYPE 2"/>
    <property type="match status" value="1"/>
</dbReference>
<keyword evidence="2" id="KW-0716">Sensory transduction</keyword>
<evidence type="ECO:0000256" key="2">
    <source>
        <dbReference type="ARBA" id="ARBA00022606"/>
    </source>
</evidence>
<organism evidence="10 11">
    <name type="scientific">Neogobius melanostomus</name>
    <name type="common">round goby</name>
    <dbReference type="NCBI Taxonomy" id="47308"/>
    <lineage>
        <taxon>Eukaryota</taxon>
        <taxon>Metazoa</taxon>
        <taxon>Chordata</taxon>
        <taxon>Craniata</taxon>
        <taxon>Vertebrata</taxon>
        <taxon>Euteleostomi</taxon>
        <taxon>Actinopterygii</taxon>
        <taxon>Neopterygii</taxon>
        <taxon>Teleostei</taxon>
        <taxon>Neoteleostei</taxon>
        <taxon>Acanthomorphata</taxon>
        <taxon>Gobiaria</taxon>
        <taxon>Gobiiformes</taxon>
        <taxon>Gobioidei</taxon>
        <taxon>Gobiidae</taxon>
        <taxon>Benthophilinae</taxon>
        <taxon>Neogobiini</taxon>
        <taxon>Neogobius</taxon>
    </lineage>
</organism>
<keyword evidence="11" id="KW-1185">Reference proteome</keyword>
<dbReference type="SUPFAM" id="SSF81321">
    <property type="entry name" value="Family A G protein-coupled receptor-like"/>
    <property type="match status" value="1"/>
</dbReference>
<dbReference type="GO" id="GO:0016020">
    <property type="term" value="C:membrane"/>
    <property type="evidence" value="ECO:0007669"/>
    <property type="project" value="UniProtKB-SubCell"/>
</dbReference>
<evidence type="ECO:0000256" key="7">
    <source>
        <dbReference type="ARBA" id="ARBA00023170"/>
    </source>
</evidence>
<feature type="transmembrane region" description="Helical" evidence="9">
    <location>
        <begin position="191"/>
        <end position="211"/>
    </location>
</feature>
<dbReference type="Proteomes" id="UP000694523">
    <property type="component" value="Unplaced"/>
</dbReference>
<evidence type="ECO:0000313" key="10">
    <source>
        <dbReference type="Ensembl" id="ENSNMLP00000037460.1"/>
    </source>
</evidence>
<evidence type="ECO:0000256" key="5">
    <source>
        <dbReference type="ARBA" id="ARBA00023040"/>
    </source>
</evidence>
<keyword evidence="3 9" id="KW-0812">Transmembrane</keyword>
<keyword evidence="7" id="KW-0675">Receptor</keyword>
<feature type="transmembrane region" description="Helical" evidence="9">
    <location>
        <begin position="148"/>
        <end position="171"/>
    </location>
</feature>
<evidence type="ECO:0000256" key="8">
    <source>
        <dbReference type="ARBA" id="ARBA00023224"/>
    </source>
</evidence>